<evidence type="ECO:0000313" key="3">
    <source>
        <dbReference type="Proteomes" id="UP000190648"/>
    </source>
</evidence>
<name>A0A1V4JUM6_PATFA</name>
<organism evidence="2 3">
    <name type="scientific">Patagioenas fasciata monilis</name>
    <dbReference type="NCBI Taxonomy" id="372326"/>
    <lineage>
        <taxon>Eukaryota</taxon>
        <taxon>Metazoa</taxon>
        <taxon>Chordata</taxon>
        <taxon>Craniata</taxon>
        <taxon>Vertebrata</taxon>
        <taxon>Euteleostomi</taxon>
        <taxon>Archelosauria</taxon>
        <taxon>Archosauria</taxon>
        <taxon>Dinosauria</taxon>
        <taxon>Saurischia</taxon>
        <taxon>Theropoda</taxon>
        <taxon>Coelurosauria</taxon>
        <taxon>Aves</taxon>
        <taxon>Neognathae</taxon>
        <taxon>Neoaves</taxon>
        <taxon>Columbimorphae</taxon>
        <taxon>Columbiformes</taxon>
        <taxon>Columbidae</taxon>
        <taxon>Patagioenas</taxon>
    </lineage>
</organism>
<reference evidence="2 3" key="1">
    <citation type="submission" date="2016-02" db="EMBL/GenBank/DDBJ databases">
        <title>Band-tailed pigeon sequencing and assembly.</title>
        <authorList>
            <person name="Soares A.E."/>
            <person name="Novak B.J."/>
            <person name="Rice E.S."/>
            <person name="O'Connell B."/>
            <person name="Chang D."/>
            <person name="Weber S."/>
            <person name="Shapiro B."/>
        </authorList>
    </citation>
    <scope>NUCLEOTIDE SEQUENCE [LARGE SCALE GENOMIC DNA]</scope>
    <source>
        <strain evidence="2">BTP2013</strain>
        <tissue evidence="2">Blood</tissue>
    </source>
</reference>
<evidence type="ECO:0000313" key="2">
    <source>
        <dbReference type="EMBL" id="OPJ75824.1"/>
    </source>
</evidence>
<feature type="compositionally biased region" description="Low complexity" evidence="1">
    <location>
        <begin position="27"/>
        <end position="37"/>
    </location>
</feature>
<gene>
    <name evidence="2" type="ORF">AV530_011975</name>
</gene>
<comment type="caution">
    <text evidence="2">The sequence shown here is derived from an EMBL/GenBank/DDBJ whole genome shotgun (WGS) entry which is preliminary data.</text>
</comment>
<keyword evidence="3" id="KW-1185">Reference proteome</keyword>
<evidence type="ECO:0000256" key="1">
    <source>
        <dbReference type="SAM" id="MobiDB-lite"/>
    </source>
</evidence>
<dbReference type="EMBL" id="LSYS01006159">
    <property type="protein sequence ID" value="OPJ75824.1"/>
    <property type="molecule type" value="Genomic_DNA"/>
</dbReference>
<accession>A0A1V4JUM6</accession>
<sequence>MRPSGQATKPSNGAAAGNISSVLATPQSSQDGSQQQGKWTFVKRKTDGTQIERTVLSHPVQSIGISSNHVMLYVICRLKLLTR</sequence>
<protein>
    <submittedName>
        <fullName evidence="2">Uncharacterized protein</fullName>
    </submittedName>
</protein>
<feature type="compositionally biased region" description="Polar residues" evidence="1">
    <location>
        <begin position="1"/>
        <end position="11"/>
    </location>
</feature>
<feature type="region of interest" description="Disordered" evidence="1">
    <location>
        <begin position="1"/>
        <end position="39"/>
    </location>
</feature>
<dbReference type="AlphaFoldDB" id="A0A1V4JUM6"/>
<dbReference type="Proteomes" id="UP000190648">
    <property type="component" value="Unassembled WGS sequence"/>
</dbReference>
<proteinExistence type="predicted"/>